<reference evidence="2 3" key="1">
    <citation type="submission" date="2024-02" db="EMBL/GenBank/DDBJ databases">
        <authorList>
            <person name="Vignale AGUSTIN F."/>
            <person name="Sosa J E."/>
            <person name="Modenutti C."/>
        </authorList>
    </citation>
    <scope>NUCLEOTIDE SEQUENCE [LARGE SCALE GENOMIC DNA]</scope>
</reference>
<accession>A0ABC8TK92</accession>
<feature type="non-terminal residue" evidence="2">
    <location>
        <position position="58"/>
    </location>
</feature>
<sequence>FGNGSGNQIDKGKSKLGECSSGHGSRSGCDKGKAKLDDCLSNEEGDHLYNPLNSDDDE</sequence>
<dbReference type="AlphaFoldDB" id="A0ABC8TK92"/>
<feature type="region of interest" description="Disordered" evidence="1">
    <location>
        <begin position="1"/>
        <end position="35"/>
    </location>
</feature>
<feature type="non-terminal residue" evidence="2">
    <location>
        <position position="1"/>
    </location>
</feature>
<comment type="caution">
    <text evidence="2">The sequence shown here is derived from an EMBL/GenBank/DDBJ whole genome shotgun (WGS) entry which is preliminary data.</text>
</comment>
<gene>
    <name evidence="2" type="ORF">ILEXP_LOCUS39368</name>
</gene>
<evidence type="ECO:0000313" key="3">
    <source>
        <dbReference type="Proteomes" id="UP001642360"/>
    </source>
</evidence>
<dbReference type="EMBL" id="CAUOFW020005391">
    <property type="protein sequence ID" value="CAK9169879.1"/>
    <property type="molecule type" value="Genomic_DNA"/>
</dbReference>
<dbReference type="Proteomes" id="UP001642360">
    <property type="component" value="Unassembled WGS sequence"/>
</dbReference>
<evidence type="ECO:0000256" key="1">
    <source>
        <dbReference type="SAM" id="MobiDB-lite"/>
    </source>
</evidence>
<keyword evidence="3" id="KW-1185">Reference proteome</keyword>
<protein>
    <submittedName>
        <fullName evidence="2">Uncharacterized protein</fullName>
    </submittedName>
</protein>
<name>A0ABC8TK92_9AQUA</name>
<evidence type="ECO:0000313" key="2">
    <source>
        <dbReference type="EMBL" id="CAK9169879.1"/>
    </source>
</evidence>
<proteinExistence type="predicted"/>
<organism evidence="2 3">
    <name type="scientific">Ilex paraguariensis</name>
    <name type="common">yerba mate</name>
    <dbReference type="NCBI Taxonomy" id="185542"/>
    <lineage>
        <taxon>Eukaryota</taxon>
        <taxon>Viridiplantae</taxon>
        <taxon>Streptophyta</taxon>
        <taxon>Embryophyta</taxon>
        <taxon>Tracheophyta</taxon>
        <taxon>Spermatophyta</taxon>
        <taxon>Magnoliopsida</taxon>
        <taxon>eudicotyledons</taxon>
        <taxon>Gunneridae</taxon>
        <taxon>Pentapetalae</taxon>
        <taxon>asterids</taxon>
        <taxon>campanulids</taxon>
        <taxon>Aquifoliales</taxon>
        <taxon>Aquifoliaceae</taxon>
        <taxon>Ilex</taxon>
    </lineage>
</organism>